<protein>
    <recommendedName>
        <fullName evidence="6">BTB domain-containing protein</fullName>
    </recommendedName>
</protein>
<comment type="pathway">
    <text evidence="1">Protein modification; protein ubiquitination.</text>
</comment>
<evidence type="ECO:0008006" key="6">
    <source>
        <dbReference type="Google" id="ProtNLM"/>
    </source>
</evidence>
<evidence type="ECO:0000313" key="5">
    <source>
        <dbReference type="Proteomes" id="UP000807115"/>
    </source>
</evidence>
<dbReference type="Pfam" id="PF00651">
    <property type="entry name" value="BTB"/>
    <property type="match status" value="1"/>
</dbReference>
<dbReference type="InterPro" id="IPR045005">
    <property type="entry name" value="BPM1-6"/>
</dbReference>
<dbReference type="EMBL" id="CM027686">
    <property type="protein sequence ID" value="KAG0522980.1"/>
    <property type="molecule type" value="Genomic_DNA"/>
</dbReference>
<dbReference type="InterPro" id="IPR002083">
    <property type="entry name" value="MATH/TRAF_dom"/>
</dbReference>
<dbReference type="Proteomes" id="UP000807115">
    <property type="component" value="Chromosome 7"/>
</dbReference>
<dbReference type="SUPFAM" id="SSF54695">
    <property type="entry name" value="POZ domain"/>
    <property type="match status" value="1"/>
</dbReference>
<accession>A0A921QLC1</accession>
<dbReference type="PROSITE" id="PS50144">
    <property type="entry name" value="MATH"/>
    <property type="match status" value="1"/>
</dbReference>
<dbReference type="PROSITE" id="PS50097">
    <property type="entry name" value="BTB"/>
    <property type="match status" value="1"/>
</dbReference>
<dbReference type="AlphaFoldDB" id="A0A921QLC1"/>
<evidence type="ECO:0000256" key="1">
    <source>
        <dbReference type="ARBA" id="ARBA00004906"/>
    </source>
</evidence>
<sequence length="371" mass="42095">MQGEGTSSMSLGHRSTESTFTVEADTGTHTFEIDDYNLTKNLISVGNFTRSTTFNVGGVNWAIRFYPNSTCLLFRNSVAVCLELMSSNAEVSAHYNIQFMGSRYPKMDSQLSWLSSEASCLFSSSDLSDGSYLPIRHMGYLLRDLLEQWFVHNDHVTIHCDLTVIRKPTLFQNMAQTTEISIPPSDFTMHFGKLLEDKKGADVTFVVEGQNFDAHKAVLAARSPVFMEKFYGSMTRQTETGSVIVEDMKPLVFKSLLHFIYTDMLLETFDPLGHDYIEMIKNLLVAADTYAMDRLKLMCESILAKKLSIKNVDEFMDIAQRHSGHKLKEACIEFMASLSERDFTRTCGKIKRSDSSFLIAVFDRIKRIKKN</sequence>
<organism evidence="4 5">
    <name type="scientific">Sorghum bicolor</name>
    <name type="common">Sorghum</name>
    <name type="synonym">Sorghum vulgare</name>
    <dbReference type="NCBI Taxonomy" id="4558"/>
    <lineage>
        <taxon>Eukaryota</taxon>
        <taxon>Viridiplantae</taxon>
        <taxon>Streptophyta</taxon>
        <taxon>Embryophyta</taxon>
        <taxon>Tracheophyta</taxon>
        <taxon>Spermatophyta</taxon>
        <taxon>Magnoliopsida</taxon>
        <taxon>Liliopsida</taxon>
        <taxon>Poales</taxon>
        <taxon>Poaceae</taxon>
        <taxon>PACMAD clade</taxon>
        <taxon>Panicoideae</taxon>
        <taxon>Andropogonodae</taxon>
        <taxon>Andropogoneae</taxon>
        <taxon>Sorghinae</taxon>
        <taxon>Sorghum</taxon>
    </lineage>
</organism>
<dbReference type="InterPro" id="IPR008974">
    <property type="entry name" value="TRAF-like"/>
</dbReference>
<feature type="domain" description="BTB" evidence="2">
    <location>
        <begin position="201"/>
        <end position="265"/>
    </location>
</feature>
<dbReference type="Gene3D" id="2.60.210.10">
    <property type="entry name" value="Apoptosis, Tumor Necrosis Factor Receptor Associated Protein 2, Chain A"/>
    <property type="match status" value="1"/>
</dbReference>
<dbReference type="CDD" id="cd00121">
    <property type="entry name" value="MATH"/>
    <property type="match status" value="1"/>
</dbReference>
<dbReference type="SMART" id="SM00225">
    <property type="entry name" value="BTB"/>
    <property type="match status" value="1"/>
</dbReference>
<gene>
    <name evidence="4" type="ORF">BDA96_07G084000</name>
</gene>
<dbReference type="Pfam" id="PF22486">
    <property type="entry name" value="MATH_2"/>
    <property type="match status" value="1"/>
</dbReference>
<dbReference type="Gene3D" id="3.30.710.10">
    <property type="entry name" value="Potassium Channel Kv1.1, Chain A"/>
    <property type="match status" value="1"/>
</dbReference>
<reference evidence="4" key="2">
    <citation type="submission" date="2020-10" db="EMBL/GenBank/DDBJ databases">
        <authorList>
            <person name="Cooper E.A."/>
            <person name="Brenton Z.W."/>
            <person name="Flinn B.S."/>
            <person name="Jenkins J."/>
            <person name="Shu S."/>
            <person name="Flowers D."/>
            <person name="Luo F."/>
            <person name="Wang Y."/>
            <person name="Xia P."/>
            <person name="Barry K."/>
            <person name="Daum C."/>
            <person name="Lipzen A."/>
            <person name="Yoshinaga Y."/>
            <person name="Schmutz J."/>
            <person name="Saski C."/>
            <person name="Vermerris W."/>
            <person name="Kresovich S."/>
        </authorList>
    </citation>
    <scope>NUCLEOTIDE SEQUENCE</scope>
</reference>
<evidence type="ECO:0000259" key="3">
    <source>
        <dbReference type="PROSITE" id="PS50144"/>
    </source>
</evidence>
<feature type="domain" description="MATH" evidence="3">
    <location>
        <begin position="26"/>
        <end position="162"/>
    </location>
</feature>
<dbReference type="SUPFAM" id="SSF49599">
    <property type="entry name" value="TRAF domain-like"/>
    <property type="match status" value="1"/>
</dbReference>
<dbReference type="InterPro" id="IPR011333">
    <property type="entry name" value="SKP1/BTB/POZ_sf"/>
</dbReference>
<dbReference type="PANTHER" id="PTHR26379">
    <property type="entry name" value="BTB/POZ AND MATH DOMAIN-CONTAINING PROTEIN 1"/>
    <property type="match status" value="1"/>
</dbReference>
<evidence type="ECO:0000259" key="2">
    <source>
        <dbReference type="PROSITE" id="PS50097"/>
    </source>
</evidence>
<dbReference type="CDD" id="cd18280">
    <property type="entry name" value="BTB_POZ_BPM_plant"/>
    <property type="match status" value="1"/>
</dbReference>
<dbReference type="GO" id="GO:0016567">
    <property type="term" value="P:protein ubiquitination"/>
    <property type="evidence" value="ECO:0007669"/>
    <property type="project" value="InterPro"/>
</dbReference>
<proteinExistence type="predicted"/>
<dbReference type="PANTHER" id="PTHR26379:SF433">
    <property type="entry name" value="OS08G0226800 PROTEIN"/>
    <property type="match status" value="1"/>
</dbReference>
<reference evidence="4" key="1">
    <citation type="journal article" date="2019" name="BMC Genomics">
        <title>A new reference genome for Sorghum bicolor reveals high levels of sequence similarity between sweet and grain genotypes: implications for the genetics of sugar metabolism.</title>
        <authorList>
            <person name="Cooper E.A."/>
            <person name="Brenton Z.W."/>
            <person name="Flinn B.S."/>
            <person name="Jenkins J."/>
            <person name="Shu S."/>
            <person name="Flowers D."/>
            <person name="Luo F."/>
            <person name="Wang Y."/>
            <person name="Xia P."/>
            <person name="Barry K."/>
            <person name="Daum C."/>
            <person name="Lipzen A."/>
            <person name="Yoshinaga Y."/>
            <person name="Schmutz J."/>
            <person name="Saski C."/>
            <person name="Vermerris W."/>
            <person name="Kresovich S."/>
        </authorList>
    </citation>
    <scope>NUCLEOTIDE SEQUENCE</scope>
</reference>
<name>A0A921QLC1_SORBI</name>
<comment type="caution">
    <text evidence="4">The sequence shown here is derived from an EMBL/GenBank/DDBJ whole genome shotgun (WGS) entry which is preliminary data.</text>
</comment>
<dbReference type="InterPro" id="IPR000210">
    <property type="entry name" value="BTB/POZ_dom"/>
</dbReference>
<evidence type="ECO:0000313" key="4">
    <source>
        <dbReference type="EMBL" id="KAG0522980.1"/>
    </source>
</evidence>